<accession>A0A9W7BDQ6</accession>
<evidence type="ECO:0000313" key="3">
    <source>
        <dbReference type="Proteomes" id="UP001162640"/>
    </source>
</evidence>
<dbReference type="EMBL" id="BLQM01000420">
    <property type="protein sequence ID" value="GMH88919.1"/>
    <property type="molecule type" value="Genomic_DNA"/>
</dbReference>
<proteinExistence type="predicted"/>
<name>A0A9W7BDQ6_9STRA</name>
<dbReference type="Proteomes" id="UP001162640">
    <property type="component" value="Unassembled WGS sequence"/>
</dbReference>
<evidence type="ECO:0000256" key="1">
    <source>
        <dbReference type="SAM" id="MobiDB-lite"/>
    </source>
</evidence>
<protein>
    <submittedName>
        <fullName evidence="2">Uncharacterized protein</fullName>
    </submittedName>
</protein>
<reference evidence="3" key="1">
    <citation type="journal article" date="2023" name="Commun. Biol.">
        <title>Genome analysis of Parmales, the sister group of diatoms, reveals the evolutionary specialization of diatoms from phago-mixotrophs to photoautotrophs.</title>
        <authorList>
            <person name="Ban H."/>
            <person name="Sato S."/>
            <person name="Yoshikawa S."/>
            <person name="Yamada K."/>
            <person name="Nakamura Y."/>
            <person name="Ichinomiya M."/>
            <person name="Sato N."/>
            <person name="Blanc-Mathieu R."/>
            <person name="Endo H."/>
            <person name="Kuwata A."/>
            <person name="Ogata H."/>
        </authorList>
    </citation>
    <scope>NUCLEOTIDE SEQUENCE [LARGE SCALE GENOMIC DNA]</scope>
</reference>
<feature type="compositionally biased region" description="Polar residues" evidence="1">
    <location>
        <begin position="1"/>
        <end position="15"/>
    </location>
</feature>
<comment type="caution">
    <text evidence="2">The sequence shown here is derived from an EMBL/GenBank/DDBJ whole genome shotgun (WGS) entry which is preliminary data.</text>
</comment>
<sequence>MTSLFSQITSTTHTLNHIAPPRVPDPSALLKSTPIKVKPPSEAFTGRNGMSPVPKSRPPLMETNNVTIKENSDHTQIQADGFFFKIKDEDHAEF</sequence>
<evidence type="ECO:0000313" key="2">
    <source>
        <dbReference type="EMBL" id="GMH88919.1"/>
    </source>
</evidence>
<dbReference type="AlphaFoldDB" id="A0A9W7BDQ6"/>
<feature type="region of interest" description="Disordered" evidence="1">
    <location>
        <begin position="1"/>
        <end position="61"/>
    </location>
</feature>
<gene>
    <name evidence="2" type="ORF">TL16_g11301</name>
</gene>
<organism evidence="2 3">
    <name type="scientific">Triparma laevis f. inornata</name>
    <dbReference type="NCBI Taxonomy" id="1714386"/>
    <lineage>
        <taxon>Eukaryota</taxon>
        <taxon>Sar</taxon>
        <taxon>Stramenopiles</taxon>
        <taxon>Ochrophyta</taxon>
        <taxon>Bolidophyceae</taxon>
        <taxon>Parmales</taxon>
        <taxon>Triparmaceae</taxon>
        <taxon>Triparma</taxon>
    </lineage>
</organism>